<name>A0A409WTZ5_PSICY</name>
<dbReference type="PANTHER" id="PTHR42673:SF4">
    <property type="entry name" value="MALEYLACETOACETATE ISOMERASE"/>
    <property type="match status" value="1"/>
</dbReference>
<reference evidence="2 3" key="1">
    <citation type="journal article" date="2018" name="Evol. Lett.">
        <title>Horizontal gene cluster transfer increased hallucinogenic mushroom diversity.</title>
        <authorList>
            <person name="Reynolds H.T."/>
            <person name="Vijayakumar V."/>
            <person name="Gluck-Thaler E."/>
            <person name="Korotkin H.B."/>
            <person name="Matheny P.B."/>
            <person name="Slot J.C."/>
        </authorList>
    </citation>
    <scope>NUCLEOTIDE SEQUENCE [LARGE SCALE GENOMIC DNA]</scope>
    <source>
        <strain evidence="2 3">2631</strain>
    </source>
</reference>
<evidence type="ECO:0000313" key="2">
    <source>
        <dbReference type="EMBL" id="PPQ82003.1"/>
    </source>
</evidence>
<protein>
    <recommendedName>
        <fullName evidence="1">GST N-terminal domain-containing protein</fullName>
    </recommendedName>
</protein>
<dbReference type="InterPro" id="IPR004045">
    <property type="entry name" value="Glutathione_S-Trfase_N"/>
</dbReference>
<dbReference type="InterPro" id="IPR036282">
    <property type="entry name" value="Glutathione-S-Trfase_C_sf"/>
</dbReference>
<dbReference type="Pfam" id="PF22041">
    <property type="entry name" value="GST_C_7"/>
    <property type="match status" value="1"/>
</dbReference>
<dbReference type="InParanoid" id="A0A409WTZ5"/>
<sequence length="264" mass="30203">MSLIEPDFKASNSYSRQDTMSIIFYDLASTSPGYSMSTNTWRVRYCLNYKGLPFTTEWVEFPEIVPLYERLGVTPTLKKPDGSPLCTVPMIYDPTTNKYISDSVVIAEYLDTQYPQTPSVFPNNTTGLIQAFSEATRAYMPPVRDFLIWTIFVKLNPPSAVYFRNQREPSLGKRMEDLVLDNQIAAIMDDFKGVLGKLDALYSKNRGKGPYIMGDVLSWADILVASLLMCFRVSAGEDSQRWKEITSWHGRRWAILMESLKKYE</sequence>
<evidence type="ECO:0000259" key="1">
    <source>
        <dbReference type="PROSITE" id="PS50404"/>
    </source>
</evidence>
<dbReference type="SUPFAM" id="SSF52833">
    <property type="entry name" value="Thioredoxin-like"/>
    <property type="match status" value="1"/>
</dbReference>
<dbReference type="OrthoDB" id="4951845at2759"/>
<dbReference type="PROSITE" id="PS50404">
    <property type="entry name" value="GST_NTER"/>
    <property type="match status" value="1"/>
</dbReference>
<dbReference type="Proteomes" id="UP000283269">
    <property type="component" value="Unassembled WGS sequence"/>
</dbReference>
<dbReference type="CDD" id="cd00299">
    <property type="entry name" value="GST_C_family"/>
    <property type="match status" value="1"/>
</dbReference>
<dbReference type="InterPro" id="IPR054416">
    <property type="entry name" value="GST_UstS-like_C"/>
</dbReference>
<keyword evidence="3" id="KW-1185">Reference proteome</keyword>
<dbReference type="Gene3D" id="3.40.30.10">
    <property type="entry name" value="Glutaredoxin"/>
    <property type="match status" value="1"/>
</dbReference>
<accession>A0A409WTZ5</accession>
<dbReference type="EMBL" id="NHYD01003190">
    <property type="protein sequence ID" value="PPQ82003.1"/>
    <property type="molecule type" value="Genomic_DNA"/>
</dbReference>
<dbReference type="GO" id="GO:0006559">
    <property type="term" value="P:L-phenylalanine catabolic process"/>
    <property type="evidence" value="ECO:0007669"/>
    <property type="project" value="TreeGrafter"/>
</dbReference>
<dbReference type="Gene3D" id="1.20.1050.10">
    <property type="match status" value="1"/>
</dbReference>
<evidence type="ECO:0000313" key="3">
    <source>
        <dbReference type="Proteomes" id="UP000283269"/>
    </source>
</evidence>
<dbReference type="GO" id="GO:0016034">
    <property type="term" value="F:maleylacetoacetate isomerase activity"/>
    <property type="evidence" value="ECO:0007669"/>
    <property type="project" value="TreeGrafter"/>
</dbReference>
<dbReference type="STRING" id="93625.A0A409WTZ5"/>
<dbReference type="Pfam" id="PF13409">
    <property type="entry name" value="GST_N_2"/>
    <property type="match status" value="1"/>
</dbReference>
<dbReference type="InterPro" id="IPR036249">
    <property type="entry name" value="Thioredoxin-like_sf"/>
</dbReference>
<proteinExistence type="predicted"/>
<comment type="caution">
    <text evidence="2">The sequence shown here is derived from an EMBL/GenBank/DDBJ whole genome shotgun (WGS) entry which is preliminary data.</text>
</comment>
<gene>
    <name evidence="2" type="ORF">CVT25_014655</name>
</gene>
<dbReference type="GO" id="GO:0006749">
    <property type="term" value="P:glutathione metabolic process"/>
    <property type="evidence" value="ECO:0007669"/>
    <property type="project" value="TreeGrafter"/>
</dbReference>
<dbReference type="SUPFAM" id="SSF47616">
    <property type="entry name" value="GST C-terminal domain-like"/>
    <property type="match status" value="1"/>
</dbReference>
<dbReference type="GO" id="GO:0004364">
    <property type="term" value="F:glutathione transferase activity"/>
    <property type="evidence" value="ECO:0007669"/>
    <property type="project" value="TreeGrafter"/>
</dbReference>
<organism evidence="2 3">
    <name type="scientific">Psilocybe cyanescens</name>
    <dbReference type="NCBI Taxonomy" id="93625"/>
    <lineage>
        <taxon>Eukaryota</taxon>
        <taxon>Fungi</taxon>
        <taxon>Dikarya</taxon>
        <taxon>Basidiomycota</taxon>
        <taxon>Agaricomycotina</taxon>
        <taxon>Agaricomycetes</taxon>
        <taxon>Agaricomycetidae</taxon>
        <taxon>Agaricales</taxon>
        <taxon>Agaricineae</taxon>
        <taxon>Strophariaceae</taxon>
        <taxon>Psilocybe</taxon>
    </lineage>
</organism>
<dbReference type="PANTHER" id="PTHR42673">
    <property type="entry name" value="MALEYLACETOACETATE ISOMERASE"/>
    <property type="match status" value="1"/>
</dbReference>
<dbReference type="AlphaFoldDB" id="A0A409WTZ5"/>
<feature type="domain" description="GST N-terminal" evidence="1">
    <location>
        <begin position="27"/>
        <end position="118"/>
    </location>
</feature>